<dbReference type="Proteomes" id="UP000828390">
    <property type="component" value="Unassembled WGS sequence"/>
</dbReference>
<evidence type="ECO:0000313" key="1">
    <source>
        <dbReference type="EMBL" id="KAH3771376.1"/>
    </source>
</evidence>
<dbReference type="EMBL" id="JAIWYP010000009">
    <property type="protein sequence ID" value="KAH3771376.1"/>
    <property type="molecule type" value="Genomic_DNA"/>
</dbReference>
<name>A0A9D4E1C1_DREPO</name>
<accession>A0A9D4E1C1</accession>
<proteinExistence type="predicted"/>
<comment type="caution">
    <text evidence="1">The sequence shown here is derived from an EMBL/GenBank/DDBJ whole genome shotgun (WGS) entry which is preliminary data.</text>
</comment>
<dbReference type="AlphaFoldDB" id="A0A9D4E1C1"/>
<evidence type="ECO:0000313" key="2">
    <source>
        <dbReference type="Proteomes" id="UP000828390"/>
    </source>
</evidence>
<keyword evidence="2" id="KW-1185">Reference proteome</keyword>
<gene>
    <name evidence="1" type="ORF">DPMN_172692</name>
</gene>
<reference evidence="1" key="1">
    <citation type="journal article" date="2019" name="bioRxiv">
        <title>The Genome of the Zebra Mussel, Dreissena polymorpha: A Resource for Invasive Species Research.</title>
        <authorList>
            <person name="McCartney M.A."/>
            <person name="Auch B."/>
            <person name="Kono T."/>
            <person name="Mallez S."/>
            <person name="Zhang Y."/>
            <person name="Obille A."/>
            <person name="Becker A."/>
            <person name="Abrahante J.E."/>
            <person name="Garbe J."/>
            <person name="Badalamenti J.P."/>
            <person name="Herman A."/>
            <person name="Mangelson H."/>
            <person name="Liachko I."/>
            <person name="Sullivan S."/>
            <person name="Sone E.D."/>
            <person name="Koren S."/>
            <person name="Silverstein K.A.T."/>
            <person name="Beckman K.B."/>
            <person name="Gohl D.M."/>
        </authorList>
    </citation>
    <scope>NUCLEOTIDE SEQUENCE</scope>
    <source>
        <strain evidence="1">Duluth1</strain>
        <tissue evidence="1">Whole animal</tissue>
    </source>
</reference>
<reference evidence="1" key="2">
    <citation type="submission" date="2020-11" db="EMBL/GenBank/DDBJ databases">
        <authorList>
            <person name="McCartney M.A."/>
            <person name="Auch B."/>
            <person name="Kono T."/>
            <person name="Mallez S."/>
            <person name="Becker A."/>
            <person name="Gohl D.M."/>
            <person name="Silverstein K.A.T."/>
            <person name="Koren S."/>
            <person name="Bechman K.B."/>
            <person name="Herman A."/>
            <person name="Abrahante J.E."/>
            <person name="Garbe J."/>
        </authorList>
    </citation>
    <scope>NUCLEOTIDE SEQUENCE</scope>
    <source>
        <strain evidence="1">Duluth1</strain>
        <tissue evidence="1">Whole animal</tissue>
    </source>
</reference>
<organism evidence="1 2">
    <name type="scientific">Dreissena polymorpha</name>
    <name type="common">Zebra mussel</name>
    <name type="synonym">Mytilus polymorpha</name>
    <dbReference type="NCBI Taxonomy" id="45954"/>
    <lineage>
        <taxon>Eukaryota</taxon>
        <taxon>Metazoa</taxon>
        <taxon>Spiralia</taxon>
        <taxon>Lophotrochozoa</taxon>
        <taxon>Mollusca</taxon>
        <taxon>Bivalvia</taxon>
        <taxon>Autobranchia</taxon>
        <taxon>Heteroconchia</taxon>
        <taxon>Euheterodonta</taxon>
        <taxon>Imparidentia</taxon>
        <taxon>Neoheterodontei</taxon>
        <taxon>Myida</taxon>
        <taxon>Dreissenoidea</taxon>
        <taxon>Dreissenidae</taxon>
        <taxon>Dreissena</taxon>
    </lineage>
</organism>
<sequence length="84" mass="9571">MMTHANGILLLKKYVIKSISHRQAFEKTKSQIKFPEGEPVLMDEKNMEDAIAIMRDHFLPDDPPSVATDQTLTPDMRNMCLAIL</sequence>
<protein>
    <submittedName>
        <fullName evidence="1">Uncharacterized protein</fullName>
    </submittedName>
</protein>